<evidence type="ECO:0000313" key="3">
    <source>
        <dbReference type="RefSeq" id="XP_037897303.1"/>
    </source>
</evidence>
<sequence length="188" mass="21244">LNLPATILTATKAVTTEGSLINCNNHLNKQQYIEVIKAPVKFITTEATTSATTPVDSTINFINNLIVTNKKDIENNNSLNRQTNGFEGYNENYNDDDDKEEDDNEVTKRITITKTGLAGDLILTHDYHVVQIENDLNESEADFISGYEEKKNFKGEFAYFVPYDGSEPYTLILGENFYFNVTAFQFQS</sequence>
<reference evidence="3" key="1">
    <citation type="submission" date="2025-08" db="UniProtKB">
        <authorList>
            <consortium name="RefSeq"/>
        </authorList>
    </citation>
    <scope>IDENTIFICATION</scope>
    <source>
        <tissue evidence="3">Whole body pupa</tissue>
    </source>
</reference>
<proteinExistence type="predicted"/>
<organism evidence="2 3">
    <name type="scientific">Glossina fuscipes</name>
    <dbReference type="NCBI Taxonomy" id="7396"/>
    <lineage>
        <taxon>Eukaryota</taxon>
        <taxon>Metazoa</taxon>
        <taxon>Ecdysozoa</taxon>
        <taxon>Arthropoda</taxon>
        <taxon>Hexapoda</taxon>
        <taxon>Insecta</taxon>
        <taxon>Pterygota</taxon>
        <taxon>Neoptera</taxon>
        <taxon>Endopterygota</taxon>
        <taxon>Diptera</taxon>
        <taxon>Brachycera</taxon>
        <taxon>Muscomorpha</taxon>
        <taxon>Hippoboscoidea</taxon>
        <taxon>Glossinidae</taxon>
        <taxon>Glossina</taxon>
    </lineage>
</organism>
<gene>
    <name evidence="3" type="primary">LOC119642278</name>
</gene>
<evidence type="ECO:0000256" key="1">
    <source>
        <dbReference type="SAM" id="MobiDB-lite"/>
    </source>
</evidence>
<protein>
    <submittedName>
        <fullName evidence="3">Uncharacterized protein LOC119642278</fullName>
    </submittedName>
</protein>
<feature type="compositionally biased region" description="Acidic residues" evidence="1">
    <location>
        <begin position="93"/>
        <end position="104"/>
    </location>
</feature>
<feature type="non-terminal residue" evidence="3">
    <location>
        <position position="1"/>
    </location>
</feature>
<feature type="compositionally biased region" description="Polar residues" evidence="1">
    <location>
        <begin position="76"/>
        <end position="85"/>
    </location>
</feature>
<keyword evidence="2" id="KW-1185">Reference proteome</keyword>
<name>A0A9C6DZB9_9MUSC</name>
<dbReference type="Proteomes" id="UP000092443">
    <property type="component" value="Unplaced"/>
</dbReference>
<accession>A0A9C6DZB9</accession>
<dbReference type="RefSeq" id="XP_037897303.1">
    <property type="nucleotide sequence ID" value="XM_038041375.1"/>
</dbReference>
<dbReference type="KEGG" id="gfs:119642278"/>
<evidence type="ECO:0000313" key="2">
    <source>
        <dbReference type="Proteomes" id="UP000092443"/>
    </source>
</evidence>
<dbReference type="AlphaFoldDB" id="A0A9C6DZB9"/>
<dbReference type="GeneID" id="119642278"/>
<feature type="region of interest" description="Disordered" evidence="1">
    <location>
        <begin position="76"/>
        <end position="104"/>
    </location>
</feature>